<name>A0A080ZW94_PHYNI</name>
<dbReference type="AlphaFoldDB" id="A0A080ZW94"/>
<dbReference type="Proteomes" id="UP000028582">
    <property type="component" value="Unassembled WGS sequence"/>
</dbReference>
<reference evidence="1 2" key="1">
    <citation type="submission" date="2013-11" db="EMBL/GenBank/DDBJ databases">
        <title>The Genome Sequence of Phytophthora parasitica P1976.</title>
        <authorList>
            <consortium name="The Broad Institute Genomics Platform"/>
            <person name="Russ C."/>
            <person name="Tyler B."/>
            <person name="Panabieres F."/>
            <person name="Shan W."/>
            <person name="Tripathy S."/>
            <person name="Grunwald N."/>
            <person name="Machado M."/>
            <person name="Johnson C.S."/>
            <person name="Walker B."/>
            <person name="Young S."/>
            <person name="Zeng Q."/>
            <person name="Gargeya S."/>
            <person name="Fitzgerald M."/>
            <person name="Haas B."/>
            <person name="Abouelleil A."/>
            <person name="Allen A.W."/>
            <person name="Alvarado L."/>
            <person name="Arachchi H.M."/>
            <person name="Berlin A.M."/>
            <person name="Chapman S.B."/>
            <person name="Gainer-Dewar J."/>
            <person name="Goldberg J."/>
            <person name="Griggs A."/>
            <person name="Gujja S."/>
            <person name="Hansen M."/>
            <person name="Howarth C."/>
            <person name="Imamovic A."/>
            <person name="Ireland A."/>
            <person name="Larimer J."/>
            <person name="McCowan C."/>
            <person name="Murphy C."/>
            <person name="Pearson M."/>
            <person name="Poon T.W."/>
            <person name="Priest M."/>
            <person name="Roberts A."/>
            <person name="Saif S."/>
            <person name="Shea T."/>
            <person name="Sisk P."/>
            <person name="Sykes S."/>
            <person name="Wortman J."/>
            <person name="Nusbaum C."/>
            <person name="Birren B."/>
        </authorList>
    </citation>
    <scope>NUCLEOTIDE SEQUENCE [LARGE SCALE GENOMIC DNA]</scope>
    <source>
        <strain evidence="1 2">P1976</strain>
    </source>
</reference>
<evidence type="ECO:0000313" key="1">
    <source>
        <dbReference type="EMBL" id="ETO70905.1"/>
    </source>
</evidence>
<proteinExistence type="predicted"/>
<evidence type="ECO:0000313" key="2">
    <source>
        <dbReference type="Proteomes" id="UP000028582"/>
    </source>
</evidence>
<sequence>MALIITSAARVNGYTGVASSGANRWPTQPDYNRYSIYRTFQSELYNKISVQRNTMPPIYPVTQGDDHTLRGLRESVVVDDGLDEISFPIANIDTCDCVTFPPDGFTLAPCSGDAYWGVFQVKFTDGSCYDVAFDETRVYANCPSGATDEWENDAILCEVDFTEGTDTPEDLPTLNEITTPFRQQDTAGGAKKTRIHLSVHRLLALAVEAMFALQGPWN</sequence>
<dbReference type="EMBL" id="ANJA01002250">
    <property type="protein sequence ID" value="ETO70905.1"/>
    <property type="molecule type" value="Genomic_DNA"/>
</dbReference>
<comment type="caution">
    <text evidence="1">The sequence shown here is derived from an EMBL/GenBank/DDBJ whole genome shotgun (WGS) entry which is preliminary data.</text>
</comment>
<dbReference type="OrthoDB" id="117674at2759"/>
<organism evidence="1 2">
    <name type="scientific">Phytophthora nicotianae P1976</name>
    <dbReference type="NCBI Taxonomy" id="1317066"/>
    <lineage>
        <taxon>Eukaryota</taxon>
        <taxon>Sar</taxon>
        <taxon>Stramenopiles</taxon>
        <taxon>Oomycota</taxon>
        <taxon>Peronosporomycetes</taxon>
        <taxon>Peronosporales</taxon>
        <taxon>Peronosporaceae</taxon>
        <taxon>Phytophthora</taxon>
    </lineage>
</organism>
<protein>
    <submittedName>
        <fullName evidence="1">Uncharacterized protein</fullName>
    </submittedName>
</protein>
<accession>A0A080ZW94</accession>
<gene>
    <name evidence="1" type="ORF">F444_12652</name>
</gene>